<keyword evidence="5" id="KW-0812">Transmembrane</keyword>
<dbReference type="SUPFAM" id="SSF56436">
    <property type="entry name" value="C-type lectin-like"/>
    <property type="match status" value="1"/>
</dbReference>
<keyword evidence="2" id="KW-1015">Disulfide bond</keyword>
<evidence type="ECO:0000259" key="6">
    <source>
        <dbReference type="PROSITE" id="PS50041"/>
    </source>
</evidence>
<dbReference type="PANTHER" id="PTHR46746">
    <property type="entry name" value="KILLER CELL LECTIN-LIKE RECEPTOR SUBFAMILY F MEMBER 2"/>
    <property type="match status" value="1"/>
</dbReference>
<dbReference type="Proteomes" id="UP001501920">
    <property type="component" value="Chromosome 13"/>
</dbReference>
<reference evidence="7" key="3">
    <citation type="submission" date="2025-09" db="UniProtKB">
        <authorList>
            <consortium name="Ensembl"/>
        </authorList>
    </citation>
    <scope>IDENTIFICATION</scope>
</reference>
<dbReference type="SMART" id="SM00034">
    <property type="entry name" value="CLECT"/>
    <property type="match status" value="1"/>
</dbReference>
<dbReference type="InterPro" id="IPR051379">
    <property type="entry name" value="C-type_Lectin_Receptor_IMM"/>
</dbReference>
<dbReference type="InterPro" id="IPR001304">
    <property type="entry name" value="C-type_lectin-like"/>
</dbReference>
<dbReference type="InterPro" id="IPR016187">
    <property type="entry name" value="CTDL_fold"/>
</dbReference>
<sequence>MEPQISSEYRADSTRAKAEREPNMGKRTDKVWMRLALLFTVVLLVKALLFTCATFLLRMDVSEDLQSNRTCERNNSTEIEILQLREDLQKLTTLLHHATKDSRCQLCPKQWHWLWGHCYFFSVGLEKDRKWAESVDYCREHNASLAVIQDATEMQFILGQMMTFSEMPFLWLGLTDSQEEGVWIWQDGTSFHEHSFIKLQWDSEERDCADLRGNGSVFAANCKVYGPWLCEKTMEPENYPTSTPA</sequence>
<feature type="transmembrane region" description="Helical" evidence="5">
    <location>
        <begin position="35"/>
        <end position="57"/>
    </location>
</feature>
<evidence type="ECO:0000256" key="2">
    <source>
        <dbReference type="ARBA" id="ARBA00023157"/>
    </source>
</evidence>
<dbReference type="InterPro" id="IPR016186">
    <property type="entry name" value="C-type_lectin-like/link_sf"/>
</dbReference>
<keyword evidence="5" id="KW-0472">Membrane</keyword>
<evidence type="ECO:0000256" key="1">
    <source>
        <dbReference type="ARBA" id="ARBA00022734"/>
    </source>
</evidence>
<organism evidence="7 8">
    <name type="scientific">Pygocentrus nattereri</name>
    <name type="common">Red-bellied piranha</name>
    <dbReference type="NCBI Taxonomy" id="42514"/>
    <lineage>
        <taxon>Eukaryota</taxon>
        <taxon>Metazoa</taxon>
        <taxon>Chordata</taxon>
        <taxon>Craniata</taxon>
        <taxon>Vertebrata</taxon>
        <taxon>Euteleostomi</taxon>
        <taxon>Actinopterygii</taxon>
        <taxon>Neopterygii</taxon>
        <taxon>Teleostei</taxon>
        <taxon>Ostariophysi</taxon>
        <taxon>Characiformes</taxon>
        <taxon>Characoidei</taxon>
        <taxon>Pygocentrus</taxon>
    </lineage>
</organism>
<protein>
    <recommendedName>
        <fullName evidence="6">C-type lectin domain-containing protein</fullName>
    </recommendedName>
</protein>
<dbReference type="GO" id="GO:0030246">
    <property type="term" value="F:carbohydrate binding"/>
    <property type="evidence" value="ECO:0007669"/>
    <property type="project" value="UniProtKB-KW"/>
</dbReference>
<dbReference type="PANTHER" id="PTHR46746:SF9">
    <property type="entry name" value="CD209 ANTIGEN-LIKE PROTEIN C-LIKE"/>
    <property type="match status" value="1"/>
</dbReference>
<evidence type="ECO:0000256" key="4">
    <source>
        <dbReference type="SAM" id="MobiDB-lite"/>
    </source>
</evidence>
<dbReference type="GeneID" id="108430059"/>
<dbReference type="Ensembl" id="ENSPNAT00000081926.1">
    <property type="protein sequence ID" value="ENSPNAP00000058086.1"/>
    <property type="gene ID" value="ENSPNAG00000035811.1"/>
</dbReference>
<dbReference type="AlphaFoldDB" id="A0AAR2K7L6"/>
<evidence type="ECO:0000313" key="7">
    <source>
        <dbReference type="Ensembl" id="ENSPNAP00000058086.1"/>
    </source>
</evidence>
<dbReference type="GeneTree" id="ENSGT00940000156296"/>
<keyword evidence="3" id="KW-0175">Coiled coil</keyword>
<evidence type="ECO:0000256" key="5">
    <source>
        <dbReference type="SAM" id="Phobius"/>
    </source>
</evidence>
<keyword evidence="5" id="KW-1133">Transmembrane helix</keyword>
<feature type="coiled-coil region" evidence="3">
    <location>
        <begin position="74"/>
        <end position="101"/>
    </location>
</feature>
<dbReference type="Gene3D" id="3.10.100.10">
    <property type="entry name" value="Mannose-Binding Protein A, subunit A"/>
    <property type="match status" value="1"/>
</dbReference>
<dbReference type="Pfam" id="PF00059">
    <property type="entry name" value="Lectin_C"/>
    <property type="match status" value="1"/>
</dbReference>
<feature type="compositionally biased region" description="Basic and acidic residues" evidence="4">
    <location>
        <begin position="9"/>
        <end position="23"/>
    </location>
</feature>
<reference evidence="7 8" key="1">
    <citation type="submission" date="2020-10" db="EMBL/GenBank/DDBJ databases">
        <title>Pygocentrus nattereri (red-bellied piranha) genome, fPygNat1, primary haplotype.</title>
        <authorList>
            <person name="Myers G."/>
            <person name="Meyer A."/>
            <person name="Karagic N."/>
            <person name="Pippel M."/>
            <person name="Winkler S."/>
            <person name="Tracey A."/>
            <person name="Wood J."/>
            <person name="Formenti G."/>
            <person name="Howe K."/>
            <person name="Fedrigo O."/>
            <person name="Jarvis E.D."/>
        </authorList>
    </citation>
    <scope>NUCLEOTIDE SEQUENCE [LARGE SCALE GENOMIC DNA]</scope>
</reference>
<reference evidence="7" key="2">
    <citation type="submission" date="2025-08" db="UniProtKB">
        <authorList>
            <consortium name="Ensembl"/>
        </authorList>
    </citation>
    <scope>IDENTIFICATION</scope>
</reference>
<keyword evidence="1" id="KW-0430">Lectin</keyword>
<accession>A0AAR2K7L6</accession>
<dbReference type="RefSeq" id="XP_017557723.1">
    <property type="nucleotide sequence ID" value="XM_017702234.2"/>
</dbReference>
<evidence type="ECO:0000256" key="3">
    <source>
        <dbReference type="SAM" id="Coils"/>
    </source>
</evidence>
<name>A0AAR2K7L6_PYGNA</name>
<evidence type="ECO:0000313" key="8">
    <source>
        <dbReference type="Proteomes" id="UP001501920"/>
    </source>
</evidence>
<proteinExistence type="predicted"/>
<feature type="domain" description="C-type lectin" evidence="6">
    <location>
        <begin position="114"/>
        <end position="231"/>
    </location>
</feature>
<dbReference type="PROSITE" id="PS50041">
    <property type="entry name" value="C_TYPE_LECTIN_2"/>
    <property type="match status" value="1"/>
</dbReference>
<keyword evidence="8" id="KW-1185">Reference proteome</keyword>
<feature type="region of interest" description="Disordered" evidence="4">
    <location>
        <begin position="1"/>
        <end position="23"/>
    </location>
</feature>